<dbReference type="GO" id="GO:0008202">
    <property type="term" value="P:steroid metabolic process"/>
    <property type="evidence" value="ECO:0007669"/>
    <property type="project" value="UniProtKB-ARBA"/>
</dbReference>
<dbReference type="PANTHER" id="PTHR43400:SF10">
    <property type="entry name" value="3-OXOSTEROID 1-DEHYDROGENASE"/>
    <property type="match status" value="1"/>
</dbReference>
<dbReference type="InterPro" id="IPR050315">
    <property type="entry name" value="FAD-oxidoreductase_2"/>
</dbReference>
<evidence type="ECO:0000256" key="3">
    <source>
        <dbReference type="ARBA" id="ARBA00022827"/>
    </source>
</evidence>
<dbReference type="AlphaFoldDB" id="A0A1X0IF39"/>
<dbReference type="Proteomes" id="UP000192513">
    <property type="component" value="Unassembled WGS sequence"/>
</dbReference>
<proteinExistence type="predicted"/>
<dbReference type="SUPFAM" id="SSF56425">
    <property type="entry name" value="Succinate dehydrogenase/fumarate reductase flavoprotein, catalytic domain"/>
    <property type="match status" value="1"/>
</dbReference>
<protein>
    <submittedName>
        <fullName evidence="6">FAD-binding dehydrogenase</fullName>
    </submittedName>
</protein>
<dbReference type="Gene3D" id="3.90.700.10">
    <property type="entry name" value="Succinate dehydrogenase/fumarate reductase flavoprotein, catalytic domain"/>
    <property type="match status" value="1"/>
</dbReference>
<dbReference type="Pfam" id="PF00890">
    <property type="entry name" value="FAD_binding_2"/>
    <property type="match status" value="1"/>
</dbReference>
<dbReference type="STRING" id="590652.BST39_04655"/>
<evidence type="ECO:0000256" key="4">
    <source>
        <dbReference type="ARBA" id="ARBA00023002"/>
    </source>
</evidence>
<keyword evidence="7" id="KW-1185">Reference proteome</keyword>
<sequence length="608" mass="63830">MDGTIGTATQLGLPEAVDVAVVGSGAAGLAAALSAAVAGRSVLIAESQPLIGGTTAISGGAAWVPNHGLSYRQLAASDSAEDARRYLLGEGRDAVLDHGLVEAFLDGAPKTARFIEAHTYLSWLPTIWPDYHSEIAGASNVRSLLPGLFPSDLLGTSASMVRSPAGTLRTNPMPAWMLDRLPGIWIAGHALVGALLEACLRQGVAVRTCAPAARLVEGDSGVSGLVISSDREFRSVAVRRGVILASGGFEGSDEFTDKYLDGSFGAQISPAGHDGIALTMAAEVNASLSATEAAWWMPAVHVPGDESDSQPTSRILLGERGLPHTIMVNRDGERFANEARPYADIGAIMRRVDPGTGVMPNAVAWMLFDDYYWRRYGFFDWPPGSEPPSFLVRAHSLDELARRCGIDADGLTRTVAAFNPLARQGRDPQFNRGGTTYERFFGDYHPRLGRLAPLSRFLSATAQVHRVAAAAAGPVVAPLAARVARRREPDRLRERAVPLLAKYLRAYLKSPASSVLGPIDSPPYYAVRVDASALATVGGPRTDAHARVLDEGGAVIPGLYAAGNAGGAATGGFYGGAGCTISLALTFGHLAGRHAASRSADGADRQPV</sequence>
<evidence type="ECO:0000313" key="6">
    <source>
        <dbReference type="EMBL" id="ORB45505.1"/>
    </source>
</evidence>
<dbReference type="OrthoDB" id="9813348at2"/>
<dbReference type="PANTHER" id="PTHR43400">
    <property type="entry name" value="FUMARATE REDUCTASE"/>
    <property type="match status" value="1"/>
</dbReference>
<dbReference type="Gene3D" id="3.50.50.60">
    <property type="entry name" value="FAD/NAD(P)-binding domain"/>
    <property type="match status" value="2"/>
</dbReference>
<reference evidence="6 7" key="1">
    <citation type="submission" date="2017-02" db="EMBL/GenBank/DDBJ databases">
        <title>The new phylogeny of genus Mycobacterium.</title>
        <authorList>
            <person name="Tortoli E."/>
            <person name="Trovato A."/>
            <person name="Cirillo D.M."/>
        </authorList>
    </citation>
    <scope>NUCLEOTIDE SEQUENCE [LARGE SCALE GENOMIC DNA]</scope>
    <source>
        <strain evidence="6 7">DSM 45000</strain>
    </source>
</reference>
<gene>
    <name evidence="6" type="ORF">BST39_04655</name>
</gene>
<comment type="cofactor">
    <cofactor evidence="1">
        <name>FAD</name>
        <dbReference type="ChEBI" id="CHEBI:57692"/>
    </cofactor>
</comment>
<keyword evidence="3" id="KW-0274">FAD</keyword>
<dbReference type="RefSeq" id="WP_083169515.1">
    <property type="nucleotide sequence ID" value="NZ_AP022619.1"/>
</dbReference>
<comment type="caution">
    <text evidence="6">The sequence shown here is derived from an EMBL/GenBank/DDBJ whole genome shotgun (WGS) entry which is preliminary data.</text>
</comment>
<dbReference type="EMBL" id="MVIE01000004">
    <property type="protein sequence ID" value="ORB45505.1"/>
    <property type="molecule type" value="Genomic_DNA"/>
</dbReference>
<evidence type="ECO:0000256" key="1">
    <source>
        <dbReference type="ARBA" id="ARBA00001974"/>
    </source>
</evidence>
<dbReference type="InterPro" id="IPR036188">
    <property type="entry name" value="FAD/NAD-bd_sf"/>
</dbReference>
<accession>A0A1X0IF39</accession>
<dbReference type="SUPFAM" id="SSF51905">
    <property type="entry name" value="FAD/NAD(P)-binding domain"/>
    <property type="match status" value="1"/>
</dbReference>
<dbReference type="GO" id="GO:0033765">
    <property type="term" value="F:steroid dehydrogenase activity, acting on the CH-CH group of donors"/>
    <property type="evidence" value="ECO:0007669"/>
    <property type="project" value="UniProtKB-ARBA"/>
</dbReference>
<evidence type="ECO:0000259" key="5">
    <source>
        <dbReference type="Pfam" id="PF00890"/>
    </source>
</evidence>
<dbReference type="InterPro" id="IPR003953">
    <property type="entry name" value="FAD-dep_OxRdtase_2_FAD-bd"/>
</dbReference>
<keyword evidence="2" id="KW-0285">Flavoprotein</keyword>
<evidence type="ECO:0000313" key="7">
    <source>
        <dbReference type="Proteomes" id="UP000192513"/>
    </source>
</evidence>
<feature type="domain" description="FAD-dependent oxidoreductase 2 FAD-binding" evidence="5">
    <location>
        <begin position="18"/>
        <end position="581"/>
    </location>
</feature>
<name>A0A1X0IF39_9MYCO</name>
<organism evidence="6 7">
    <name type="scientific">Mycobacterium paraseoulense</name>
    <dbReference type="NCBI Taxonomy" id="590652"/>
    <lineage>
        <taxon>Bacteria</taxon>
        <taxon>Bacillati</taxon>
        <taxon>Actinomycetota</taxon>
        <taxon>Actinomycetes</taxon>
        <taxon>Mycobacteriales</taxon>
        <taxon>Mycobacteriaceae</taxon>
        <taxon>Mycobacterium</taxon>
    </lineage>
</organism>
<dbReference type="InterPro" id="IPR027477">
    <property type="entry name" value="Succ_DH/fumarate_Rdtase_cat_sf"/>
</dbReference>
<keyword evidence="4" id="KW-0560">Oxidoreductase</keyword>
<evidence type="ECO:0000256" key="2">
    <source>
        <dbReference type="ARBA" id="ARBA00022630"/>
    </source>
</evidence>